<organism evidence="1 2">
    <name type="scientific">Paraglomus occultum</name>
    <dbReference type="NCBI Taxonomy" id="144539"/>
    <lineage>
        <taxon>Eukaryota</taxon>
        <taxon>Fungi</taxon>
        <taxon>Fungi incertae sedis</taxon>
        <taxon>Mucoromycota</taxon>
        <taxon>Glomeromycotina</taxon>
        <taxon>Glomeromycetes</taxon>
        <taxon>Paraglomerales</taxon>
        <taxon>Paraglomeraceae</taxon>
        <taxon>Paraglomus</taxon>
    </lineage>
</organism>
<proteinExistence type="predicted"/>
<evidence type="ECO:0000313" key="1">
    <source>
        <dbReference type="EMBL" id="CAG8673246.1"/>
    </source>
</evidence>
<accession>A0A9N9HE23</accession>
<comment type="caution">
    <text evidence="1">The sequence shown here is derived from an EMBL/GenBank/DDBJ whole genome shotgun (WGS) entry which is preliminary data.</text>
</comment>
<protein>
    <submittedName>
        <fullName evidence="1">5658_t:CDS:1</fullName>
    </submittedName>
</protein>
<dbReference type="EMBL" id="CAJVPJ010007066">
    <property type="protein sequence ID" value="CAG8673246.1"/>
    <property type="molecule type" value="Genomic_DNA"/>
</dbReference>
<gene>
    <name evidence="1" type="ORF">POCULU_LOCUS11089</name>
</gene>
<dbReference type="Proteomes" id="UP000789572">
    <property type="component" value="Unassembled WGS sequence"/>
</dbReference>
<name>A0A9N9HE23_9GLOM</name>
<keyword evidence="2" id="KW-1185">Reference proteome</keyword>
<dbReference type="AlphaFoldDB" id="A0A9N9HE23"/>
<reference evidence="1" key="1">
    <citation type="submission" date="2021-06" db="EMBL/GenBank/DDBJ databases">
        <authorList>
            <person name="Kallberg Y."/>
            <person name="Tangrot J."/>
            <person name="Rosling A."/>
        </authorList>
    </citation>
    <scope>NUCLEOTIDE SEQUENCE</scope>
    <source>
        <strain evidence="1">IA702</strain>
    </source>
</reference>
<sequence length="53" mass="5883">GEFRKVLSIIKQLSSDLILDGWMGYMVKKATAEKGKLLKLGKAKGAGFRQESR</sequence>
<feature type="non-terminal residue" evidence="1">
    <location>
        <position position="1"/>
    </location>
</feature>
<evidence type="ECO:0000313" key="2">
    <source>
        <dbReference type="Proteomes" id="UP000789572"/>
    </source>
</evidence>